<dbReference type="PANTHER" id="PTHR30537:SF35">
    <property type="entry name" value="TRANSCRIPTIONAL REGULATORY PROTEIN"/>
    <property type="match status" value="1"/>
</dbReference>
<dbReference type="InterPro" id="IPR058163">
    <property type="entry name" value="LysR-type_TF_proteobact-type"/>
</dbReference>
<feature type="domain" description="HTH lysR-type" evidence="5">
    <location>
        <begin position="1"/>
        <end position="59"/>
    </location>
</feature>
<name>A0A9X4E167_9NEIS</name>
<gene>
    <name evidence="6" type="ORF">ORY91_000979</name>
    <name evidence="7" type="ORF">V9W64_08515</name>
</gene>
<dbReference type="CDD" id="cd08422">
    <property type="entry name" value="PBP2_CrgA_like"/>
    <property type="match status" value="1"/>
</dbReference>
<evidence type="ECO:0000256" key="4">
    <source>
        <dbReference type="ARBA" id="ARBA00023163"/>
    </source>
</evidence>
<dbReference type="Gene3D" id="3.40.190.290">
    <property type="match status" value="1"/>
</dbReference>
<protein>
    <submittedName>
        <fullName evidence="6">LysR family transcriptional regulator</fullName>
    </submittedName>
</protein>
<dbReference type="InterPro" id="IPR036390">
    <property type="entry name" value="WH_DNA-bd_sf"/>
</dbReference>
<organism evidence="6">
    <name type="scientific">Neisseria leonii</name>
    <dbReference type="NCBI Taxonomy" id="2995413"/>
    <lineage>
        <taxon>Bacteria</taxon>
        <taxon>Pseudomonadati</taxon>
        <taxon>Pseudomonadota</taxon>
        <taxon>Betaproteobacteria</taxon>
        <taxon>Neisseriales</taxon>
        <taxon>Neisseriaceae</taxon>
        <taxon>Neisseria</taxon>
    </lineage>
</organism>
<reference evidence="6" key="1">
    <citation type="submission" date="2022-10" db="EMBL/GenBank/DDBJ databases">
        <authorList>
            <person name="Boutroux M."/>
        </authorList>
    </citation>
    <scope>NUCLEOTIDE SEQUENCE</scope>
    <source>
        <strain evidence="6">51.81</strain>
    </source>
</reference>
<dbReference type="Gene3D" id="1.10.10.10">
    <property type="entry name" value="Winged helix-like DNA-binding domain superfamily/Winged helix DNA-binding domain"/>
    <property type="match status" value="1"/>
</dbReference>
<dbReference type="GO" id="GO:0043565">
    <property type="term" value="F:sequence-specific DNA binding"/>
    <property type="evidence" value="ECO:0007669"/>
    <property type="project" value="TreeGrafter"/>
</dbReference>
<reference evidence="7" key="2">
    <citation type="submission" date="2024-02" db="EMBL/GenBank/DDBJ databases">
        <title>Neisseria leonii sp. nov.</title>
        <authorList>
            <person name="Boutroux M."/>
            <person name="Favre-Rochex S."/>
            <person name="Gorgette O."/>
            <person name="Touak G."/>
            <person name="Muhle E."/>
            <person name="Chesneau O."/>
            <person name="Clermont D."/>
            <person name="Rahi P."/>
        </authorList>
    </citation>
    <scope>NUCLEOTIDE SEQUENCE</scope>
    <source>
        <strain evidence="7">51.81</strain>
    </source>
</reference>
<keyword evidence="3" id="KW-0238">DNA-binding</keyword>
<accession>A0A9X4E167</accession>
<dbReference type="GO" id="GO:0006351">
    <property type="term" value="P:DNA-templated transcription"/>
    <property type="evidence" value="ECO:0007669"/>
    <property type="project" value="TreeGrafter"/>
</dbReference>
<dbReference type="InterPro" id="IPR036388">
    <property type="entry name" value="WH-like_DNA-bd_sf"/>
</dbReference>
<keyword evidence="4" id="KW-0804">Transcription</keyword>
<dbReference type="EMBL" id="CP146598">
    <property type="protein sequence ID" value="WWY02733.1"/>
    <property type="molecule type" value="Genomic_DNA"/>
</dbReference>
<dbReference type="GO" id="GO:0003700">
    <property type="term" value="F:DNA-binding transcription factor activity"/>
    <property type="evidence" value="ECO:0007669"/>
    <property type="project" value="InterPro"/>
</dbReference>
<dbReference type="InterPro" id="IPR005119">
    <property type="entry name" value="LysR_subst-bd"/>
</dbReference>
<dbReference type="InterPro" id="IPR000847">
    <property type="entry name" value="LysR_HTH_N"/>
</dbReference>
<proteinExistence type="inferred from homology"/>
<dbReference type="Proteomes" id="UP001149607">
    <property type="component" value="Chromosome"/>
</dbReference>
<dbReference type="Pfam" id="PF00126">
    <property type="entry name" value="HTH_1"/>
    <property type="match status" value="1"/>
</dbReference>
<dbReference type="PANTHER" id="PTHR30537">
    <property type="entry name" value="HTH-TYPE TRANSCRIPTIONAL REGULATOR"/>
    <property type="match status" value="1"/>
</dbReference>
<dbReference type="RefSeq" id="WP_274584814.1">
    <property type="nucleotide sequence ID" value="NZ_CP146598.1"/>
</dbReference>
<dbReference type="FunFam" id="1.10.10.10:FF:000001">
    <property type="entry name" value="LysR family transcriptional regulator"/>
    <property type="match status" value="1"/>
</dbReference>
<evidence type="ECO:0000256" key="2">
    <source>
        <dbReference type="ARBA" id="ARBA00023015"/>
    </source>
</evidence>
<dbReference type="SUPFAM" id="SSF53850">
    <property type="entry name" value="Periplasmic binding protein-like II"/>
    <property type="match status" value="1"/>
</dbReference>
<dbReference type="AlphaFoldDB" id="A0A9X4E167"/>
<evidence type="ECO:0000259" key="5">
    <source>
        <dbReference type="PROSITE" id="PS50931"/>
    </source>
</evidence>
<sequence length="302" mass="33625">MDTLFSLKVFRQVVECGSFTKAADKLNISNAMASKYVSHLEKSIGAKLLMRNSRSLHLTEAGSQYYRESSYALDMLDNAAEKAAGGREVPQGELKITAPLWFANDFFAAYLCEYSERYPDVSLNITLENKLSNLIAEGYDLALRVSREPNPSLIVRKLGEVHFYMVASAAYAGRYGLPEDTADLAQHRLVLPAYTAALDVLEDEAGRQVPYPMSHVMRSNNSIMIHSLIRSGAGIGFMPEWLARGSLADGSLHRVLPQYRHKGVTLYAAYTDRAYLTAKVRSFIDFIAEKSRQYIGSDTEAV</sequence>
<comment type="similarity">
    <text evidence="1">Belongs to the LysR transcriptional regulatory family.</text>
</comment>
<dbReference type="PROSITE" id="PS50931">
    <property type="entry name" value="HTH_LYSR"/>
    <property type="match status" value="1"/>
</dbReference>
<evidence type="ECO:0000256" key="1">
    <source>
        <dbReference type="ARBA" id="ARBA00009437"/>
    </source>
</evidence>
<keyword evidence="8" id="KW-1185">Reference proteome</keyword>
<evidence type="ECO:0000256" key="3">
    <source>
        <dbReference type="ARBA" id="ARBA00023125"/>
    </source>
</evidence>
<evidence type="ECO:0000313" key="6">
    <source>
        <dbReference type="EMBL" id="MDD9327573.1"/>
    </source>
</evidence>
<keyword evidence="2" id="KW-0805">Transcription regulation</keyword>
<evidence type="ECO:0000313" key="7">
    <source>
        <dbReference type="EMBL" id="WWY02733.1"/>
    </source>
</evidence>
<dbReference type="SUPFAM" id="SSF46785">
    <property type="entry name" value="Winged helix' DNA-binding domain"/>
    <property type="match status" value="1"/>
</dbReference>
<dbReference type="Pfam" id="PF03466">
    <property type="entry name" value="LysR_substrate"/>
    <property type="match status" value="1"/>
</dbReference>
<evidence type="ECO:0000313" key="8">
    <source>
        <dbReference type="Proteomes" id="UP001149607"/>
    </source>
</evidence>
<dbReference type="EMBL" id="JAPQFL010000002">
    <property type="protein sequence ID" value="MDD9327573.1"/>
    <property type="molecule type" value="Genomic_DNA"/>
</dbReference>